<evidence type="ECO:0000256" key="1">
    <source>
        <dbReference type="SAM" id="MobiDB-lite"/>
    </source>
</evidence>
<dbReference type="EMBL" id="JBBDHD010000133">
    <property type="protein sequence ID" value="MFH7599550.1"/>
    <property type="molecule type" value="Genomic_DNA"/>
</dbReference>
<feature type="compositionally biased region" description="Low complexity" evidence="1">
    <location>
        <begin position="147"/>
        <end position="158"/>
    </location>
</feature>
<proteinExistence type="predicted"/>
<reference evidence="2 3" key="1">
    <citation type="submission" date="2024-03" db="EMBL/GenBank/DDBJ databases">
        <title>Whole genome sequencing of Streptomyces racemochromogenes, to identify antimicrobial biosynthetic gene clusters.</title>
        <authorList>
            <person name="Suryawanshi P."/>
            <person name="Krishnaraj P.U."/>
            <person name="Arun Y.P."/>
            <person name="Suryawanshi M.P."/>
            <person name="Rakshit O."/>
        </authorList>
    </citation>
    <scope>NUCLEOTIDE SEQUENCE [LARGE SCALE GENOMIC DNA]</scope>
    <source>
        <strain evidence="2 3">AUDT626</strain>
    </source>
</reference>
<comment type="caution">
    <text evidence="2">The sequence shown here is derived from an EMBL/GenBank/DDBJ whole genome shotgun (WGS) entry which is preliminary data.</text>
</comment>
<feature type="region of interest" description="Disordered" evidence="1">
    <location>
        <begin position="130"/>
        <end position="173"/>
    </location>
</feature>
<gene>
    <name evidence="2" type="ORF">WDV06_31280</name>
</gene>
<evidence type="ECO:0000313" key="2">
    <source>
        <dbReference type="EMBL" id="MFH7599550.1"/>
    </source>
</evidence>
<evidence type="ECO:0000313" key="3">
    <source>
        <dbReference type="Proteomes" id="UP001610631"/>
    </source>
</evidence>
<keyword evidence="3" id="KW-1185">Reference proteome</keyword>
<dbReference type="Proteomes" id="UP001610631">
    <property type="component" value="Unassembled WGS sequence"/>
</dbReference>
<name>A0ABW7PN45_9ACTN</name>
<dbReference type="RefSeq" id="WP_395513183.1">
    <property type="nucleotide sequence ID" value="NZ_JBBDHD010000133.1"/>
</dbReference>
<feature type="compositionally biased region" description="Polar residues" evidence="1">
    <location>
        <begin position="159"/>
        <end position="173"/>
    </location>
</feature>
<dbReference type="InterPro" id="IPR022534">
    <property type="entry name" value="DUF2563"/>
</dbReference>
<accession>A0ABW7PN45</accession>
<protein>
    <submittedName>
        <fullName evidence="2">DUF2563 family protein</fullName>
    </submittedName>
</protein>
<organism evidence="2 3">
    <name type="scientific">Streptomyces racemochromogenes</name>
    <dbReference type="NCBI Taxonomy" id="67353"/>
    <lineage>
        <taxon>Bacteria</taxon>
        <taxon>Bacillati</taxon>
        <taxon>Actinomycetota</taxon>
        <taxon>Actinomycetes</taxon>
        <taxon>Kitasatosporales</taxon>
        <taxon>Streptomycetaceae</taxon>
        <taxon>Streptomyces</taxon>
    </lineage>
</organism>
<feature type="compositionally biased region" description="Basic and acidic residues" evidence="1">
    <location>
        <begin position="133"/>
        <end position="144"/>
    </location>
</feature>
<sequence length="173" mass="18250">MAADNAPGLLGIGVAGGLADAVMRQARALEVEYESMTDYKNRVDALLTTLDGSQADAGKLAHGTLPAGTLGTGFPEAEALFKAYDTVHSELQKLSKGLAGQIEALGIAIQTAGKGYGGVDEETQARMRALIRRSKEEYDPDRDPLVQQQKEAQKQQHQGTAPTPTPSTSKGTI</sequence>
<dbReference type="Pfam" id="PF10817">
    <property type="entry name" value="DUF2563"/>
    <property type="match status" value="1"/>
</dbReference>